<evidence type="ECO:0000313" key="2">
    <source>
        <dbReference type="EMBL" id="BBK22082.1"/>
    </source>
</evidence>
<keyword evidence="1" id="KW-0812">Transmembrane</keyword>
<accession>A0A6N4TIZ2</accession>
<feature type="transmembrane region" description="Helical" evidence="1">
    <location>
        <begin position="208"/>
        <end position="226"/>
    </location>
</feature>
<dbReference type="EMBL" id="AP019695">
    <property type="protein sequence ID" value="BBK22082.1"/>
    <property type="molecule type" value="Genomic_DNA"/>
</dbReference>
<keyword evidence="1" id="KW-0472">Membrane</keyword>
<dbReference type="SUPFAM" id="SSF81901">
    <property type="entry name" value="HCP-like"/>
    <property type="match status" value="1"/>
</dbReference>
<dbReference type="Proteomes" id="UP000464754">
    <property type="component" value="Chromosome"/>
</dbReference>
<keyword evidence="3" id="KW-1185">Reference proteome</keyword>
<name>A0A6N4TIZ2_9FIRM</name>
<feature type="transmembrane region" description="Helical" evidence="1">
    <location>
        <begin position="139"/>
        <end position="160"/>
    </location>
</feature>
<organism evidence="2 3">
    <name type="scientific">Amedibacterium intestinale</name>
    <dbReference type="NCBI Taxonomy" id="2583452"/>
    <lineage>
        <taxon>Bacteria</taxon>
        <taxon>Bacillati</taxon>
        <taxon>Bacillota</taxon>
        <taxon>Erysipelotrichia</taxon>
        <taxon>Erysipelotrichales</taxon>
        <taxon>Erysipelotrichaceae</taxon>
        <taxon>Amedibacterium</taxon>
    </lineage>
</organism>
<gene>
    <name evidence="2" type="ORF">Aargi30884_09850</name>
</gene>
<proteinExistence type="predicted"/>
<feature type="transmembrane region" description="Helical" evidence="1">
    <location>
        <begin position="52"/>
        <end position="69"/>
    </location>
</feature>
<feature type="transmembrane region" description="Helical" evidence="1">
    <location>
        <begin position="232"/>
        <end position="249"/>
    </location>
</feature>
<dbReference type="KEGG" id="aarg:Aargi30884_09850"/>
<evidence type="ECO:0000313" key="3">
    <source>
        <dbReference type="Proteomes" id="UP000464754"/>
    </source>
</evidence>
<feature type="transmembrane region" description="Helical" evidence="1">
    <location>
        <begin position="89"/>
        <end position="108"/>
    </location>
</feature>
<dbReference type="AlphaFoldDB" id="A0A6N4TIZ2"/>
<sequence length="461" mass="53325">MFFFFLWEEKRFLCEDSRKKLDPFRFFHNCGILLYDNKRGMFMWKYQCKKQLFYILLGAVAGAIIFGLLGYEHDMIKETLKVYTDDPAIINNALIPYITGAITFAGIINGINLFFLVMQRFNLSFFVTFLILMLGGGEIAIVAGTIGLPICIIIYLYGWITVPNRGKKRQLNKDSLNSVKEIERVFRLHHKYDEQYEEIAGKIWKNMLIANVLYIIGALASLLVFVYVKNTMVVLLCMMLYFMLVFQITKRKSMMLQPIVSLLYDQCDPLACASAIFALAHKSHRKKNFPLIQQMAQCMIYLDDPHLAIDIMASGNMQNKNGLQYAYHSLMAYAYYQLGDKGMVQHHFDESEKLPIRNMNGPLGIIRLQTLTAIQNKLSLMEQDFDKAEQFYKGLLSSAGFRFQKVDANYYLGLIAFVQKDIYVAARHFTMVIEQGNTMFFVNKAKEFMRSIERVEKAEEA</sequence>
<protein>
    <submittedName>
        <fullName evidence="2">Uncharacterized protein</fullName>
    </submittedName>
</protein>
<reference evidence="3" key="1">
    <citation type="submission" date="2019-05" db="EMBL/GenBank/DDBJ databases">
        <title>Complete genome sequencing of Absiella argi strain JCM 30884.</title>
        <authorList>
            <person name="Sakamoto M."/>
            <person name="Murakami T."/>
            <person name="Mori H."/>
        </authorList>
    </citation>
    <scope>NUCLEOTIDE SEQUENCE [LARGE SCALE GENOMIC DNA]</scope>
    <source>
        <strain evidence="3">JCM 30884</strain>
    </source>
</reference>
<evidence type="ECO:0000256" key="1">
    <source>
        <dbReference type="SAM" id="Phobius"/>
    </source>
</evidence>
<keyword evidence="1" id="KW-1133">Transmembrane helix</keyword>